<comment type="caution">
    <text evidence="1">The sequence shown here is derived from an EMBL/GenBank/DDBJ whole genome shotgun (WGS) entry which is preliminary data.</text>
</comment>
<name>A0A8J3WQ29_9ACTN</name>
<protein>
    <submittedName>
        <fullName evidence="1">Uncharacterized protein</fullName>
    </submittedName>
</protein>
<dbReference type="RefSeq" id="WP_204068407.1">
    <property type="nucleotide sequence ID" value="NZ_BOOJ01000064.1"/>
</dbReference>
<organism evidence="1 2">
    <name type="scientific">Planobispora siamensis</name>
    <dbReference type="NCBI Taxonomy" id="936338"/>
    <lineage>
        <taxon>Bacteria</taxon>
        <taxon>Bacillati</taxon>
        <taxon>Actinomycetota</taxon>
        <taxon>Actinomycetes</taxon>
        <taxon>Streptosporangiales</taxon>
        <taxon>Streptosporangiaceae</taxon>
        <taxon>Planobispora</taxon>
    </lineage>
</organism>
<proteinExistence type="predicted"/>
<evidence type="ECO:0000313" key="2">
    <source>
        <dbReference type="Proteomes" id="UP000619788"/>
    </source>
</evidence>
<dbReference type="EMBL" id="BOOJ01000064">
    <property type="protein sequence ID" value="GIH96362.1"/>
    <property type="molecule type" value="Genomic_DNA"/>
</dbReference>
<accession>A0A8J3WQ29</accession>
<sequence length="135" mass="15098">MVPRLSPWQRPDGWTSDAYFGAVEEALNAVGIGVCRAERDEDWDYSVVDLAPEQAHRSGCLEVCVLWRTRAPDQLTSAEESGDGWYWMLFRARNPLDDRVEDLPLSHLAEPEQVAQAVAVLLRPRAADGQAEPHA</sequence>
<evidence type="ECO:0000313" key="1">
    <source>
        <dbReference type="EMBL" id="GIH96362.1"/>
    </source>
</evidence>
<keyword evidence="2" id="KW-1185">Reference proteome</keyword>
<dbReference type="AlphaFoldDB" id="A0A8J3WQ29"/>
<dbReference type="Proteomes" id="UP000619788">
    <property type="component" value="Unassembled WGS sequence"/>
</dbReference>
<gene>
    <name evidence="1" type="ORF">Psi01_69920</name>
</gene>
<reference evidence="1 2" key="1">
    <citation type="submission" date="2021-01" db="EMBL/GenBank/DDBJ databases">
        <title>Whole genome shotgun sequence of Planobispora siamensis NBRC 107568.</title>
        <authorList>
            <person name="Komaki H."/>
            <person name="Tamura T."/>
        </authorList>
    </citation>
    <scope>NUCLEOTIDE SEQUENCE [LARGE SCALE GENOMIC DNA]</scope>
    <source>
        <strain evidence="1 2">NBRC 107568</strain>
    </source>
</reference>